<gene>
    <name evidence="2" type="ORF">C4F49_04905</name>
</gene>
<organism evidence="2 3">
    <name type="scientific">Sphingobacterium hungaricum</name>
    <dbReference type="NCBI Taxonomy" id="2082723"/>
    <lineage>
        <taxon>Bacteria</taxon>
        <taxon>Pseudomonadati</taxon>
        <taxon>Bacteroidota</taxon>
        <taxon>Sphingobacteriia</taxon>
        <taxon>Sphingobacteriales</taxon>
        <taxon>Sphingobacteriaceae</taxon>
        <taxon>Sphingobacterium</taxon>
    </lineage>
</organism>
<dbReference type="AlphaFoldDB" id="A0A928UTF5"/>
<evidence type="ECO:0000259" key="1">
    <source>
        <dbReference type="Pfam" id="PF06902"/>
    </source>
</evidence>
<proteinExistence type="predicted"/>
<dbReference type="Proteomes" id="UP000616201">
    <property type="component" value="Unassembled WGS sequence"/>
</dbReference>
<sequence length="70" mass="7917">MEVTKEYKKGDFTVIWKPKLCTHAGVCVKTLPQVYQPKSSPWVNCDNASIEELKNQINNCPSGALSYKEQ</sequence>
<dbReference type="EMBL" id="PRDK01000003">
    <property type="protein sequence ID" value="MBE8713011.1"/>
    <property type="molecule type" value="Genomic_DNA"/>
</dbReference>
<name>A0A928UTF5_9SPHI</name>
<evidence type="ECO:0000313" key="3">
    <source>
        <dbReference type="Proteomes" id="UP000616201"/>
    </source>
</evidence>
<reference evidence="2" key="1">
    <citation type="submission" date="2018-02" db="EMBL/GenBank/DDBJ databases">
        <authorList>
            <person name="Vasarhelyi B.M."/>
            <person name="Deshmukh S."/>
            <person name="Balint B."/>
            <person name="Kukolya J."/>
        </authorList>
    </citation>
    <scope>NUCLEOTIDE SEQUENCE</scope>
    <source>
        <strain evidence="2">KB22</strain>
    </source>
</reference>
<dbReference type="RefSeq" id="WP_196935721.1">
    <property type="nucleotide sequence ID" value="NZ_MU158698.1"/>
</dbReference>
<feature type="domain" description="Divergent 4Fe-4S mono-cluster" evidence="1">
    <location>
        <begin position="7"/>
        <end position="69"/>
    </location>
</feature>
<evidence type="ECO:0000313" key="2">
    <source>
        <dbReference type="EMBL" id="MBE8713011.1"/>
    </source>
</evidence>
<protein>
    <submittedName>
        <fullName evidence="2">(4Fe-4S)-binding protein</fullName>
    </submittedName>
</protein>
<keyword evidence="3" id="KW-1185">Reference proteome</keyword>
<dbReference type="Pfam" id="PF06902">
    <property type="entry name" value="Fer4_19"/>
    <property type="match status" value="1"/>
</dbReference>
<dbReference type="InterPro" id="IPR010693">
    <property type="entry name" value="Divergent_4Fe-4S_mono-cluster"/>
</dbReference>
<comment type="caution">
    <text evidence="2">The sequence shown here is derived from an EMBL/GenBank/DDBJ whole genome shotgun (WGS) entry which is preliminary data.</text>
</comment>
<accession>A0A928UTF5</accession>
<dbReference type="SUPFAM" id="SSF54862">
    <property type="entry name" value="4Fe-4S ferredoxins"/>
    <property type="match status" value="1"/>
</dbReference>